<accession>A0A6S7AZ90</accession>
<dbReference type="InterPro" id="IPR028946">
    <property type="entry name" value="Ntox44"/>
</dbReference>
<dbReference type="CDD" id="cd14744">
    <property type="entry name" value="PAAR_CT_2"/>
    <property type="match status" value="1"/>
</dbReference>
<reference evidence="2 3" key="1">
    <citation type="submission" date="2020-04" db="EMBL/GenBank/DDBJ databases">
        <authorList>
            <person name="De Canck E."/>
        </authorList>
    </citation>
    <scope>NUCLEOTIDE SEQUENCE [LARGE SCALE GENOMIC DNA]</scope>
    <source>
        <strain evidence="2 3">LMG 3441</strain>
    </source>
</reference>
<organism evidence="2 3">
    <name type="scientific">Achromobacter kerstersii</name>
    <dbReference type="NCBI Taxonomy" id="1353890"/>
    <lineage>
        <taxon>Bacteria</taxon>
        <taxon>Pseudomonadati</taxon>
        <taxon>Pseudomonadota</taxon>
        <taxon>Betaproteobacteria</taxon>
        <taxon>Burkholderiales</taxon>
        <taxon>Alcaligenaceae</taxon>
        <taxon>Achromobacter</taxon>
    </lineage>
</organism>
<evidence type="ECO:0000313" key="2">
    <source>
        <dbReference type="EMBL" id="CAB3710011.1"/>
    </source>
</evidence>
<dbReference type="Pfam" id="PF05488">
    <property type="entry name" value="PAAR_motif"/>
    <property type="match status" value="1"/>
</dbReference>
<proteinExistence type="predicted"/>
<dbReference type="Gene3D" id="2.60.200.60">
    <property type="match status" value="1"/>
</dbReference>
<evidence type="ECO:0000259" key="1">
    <source>
        <dbReference type="Pfam" id="PF15607"/>
    </source>
</evidence>
<dbReference type="InterPro" id="IPR008727">
    <property type="entry name" value="PAAR_motif"/>
</dbReference>
<dbReference type="Pfam" id="PF15607">
    <property type="entry name" value="Ntox44"/>
    <property type="match status" value="1"/>
</dbReference>
<sequence length="334" mass="36499">MAGLPIVRMGDSTTHGGIVLQGVDQYTIDGRLAAGLGHLVNCPKCEGTFPIVQGVAAFTVDGIALAVDGMRTSCGATLIASQGIAFLEPGPGEFASQPRWNPTRHTPCNHPDTVLGIAEYMAREMKTNPFSIRGREIYDANHYDLAAHVQQREALPWYARATAGKSYSEAVVERKLAAYALWADIVGPGQPWDHKPHLQRMLGADFNDGWNKYGEFDYFYDIWSNIHYGYVGVALGFSSAEMINGAGLAQALHDKWTGKRLQHHPENGSWPASADDVPDHISIKVGAELHGHVKPHALTVDTLLELISSVPAPWGTGEDFAKEPHNCDRKLRKK</sequence>
<dbReference type="EMBL" id="CADIJQ010000004">
    <property type="protein sequence ID" value="CAB3710011.1"/>
    <property type="molecule type" value="Genomic_DNA"/>
</dbReference>
<gene>
    <name evidence="2" type="ORF">LMG3441_03066</name>
</gene>
<dbReference type="RefSeq" id="WP_175170221.1">
    <property type="nucleotide sequence ID" value="NZ_CADIJQ010000004.1"/>
</dbReference>
<feature type="domain" description="Bacterial toxin 44" evidence="1">
    <location>
        <begin position="182"/>
        <end position="290"/>
    </location>
</feature>
<dbReference type="AlphaFoldDB" id="A0A6S7AZ90"/>
<name>A0A6S7AZ90_9BURK</name>
<evidence type="ECO:0000313" key="3">
    <source>
        <dbReference type="Proteomes" id="UP000494269"/>
    </source>
</evidence>
<protein>
    <recommendedName>
        <fullName evidence="1">Bacterial toxin 44 domain-containing protein</fullName>
    </recommendedName>
</protein>
<keyword evidence="3" id="KW-1185">Reference proteome</keyword>
<dbReference type="Proteomes" id="UP000494269">
    <property type="component" value="Unassembled WGS sequence"/>
</dbReference>